<dbReference type="AlphaFoldDB" id="A0A6L2M0C4"/>
<comment type="caution">
    <text evidence="1">The sequence shown here is derived from an EMBL/GenBank/DDBJ whole genome shotgun (WGS) entry which is preliminary data.</text>
</comment>
<name>A0A6L2M0C4_TANCI</name>
<keyword evidence="1" id="KW-0695">RNA-directed DNA polymerase</keyword>
<dbReference type="InterPro" id="IPR052343">
    <property type="entry name" value="Retrotransposon-Effector_Assoc"/>
</dbReference>
<dbReference type="GO" id="GO:0003964">
    <property type="term" value="F:RNA-directed DNA polymerase activity"/>
    <property type="evidence" value="ECO:0007669"/>
    <property type="project" value="UniProtKB-KW"/>
</dbReference>
<proteinExistence type="predicted"/>
<gene>
    <name evidence="1" type="ORF">Tci_038645</name>
</gene>
<protein>
    <submittedName>
        <fullName evidence="1">RNA-directed DNA polymerase, eukaryota, reverse transcriptase zinc-binding domain protein</fullName>
    </submittedName>
</protein>
<keyword evidence="1" id="KW-0808">Transferase</keyword>
<dbReference type="EMBL" id="BKCJ010005425">
    <property type="protein sequence ID" value="GEU66667.1"/>
    <property type="molecule type" value="Genomic_DNA"/>
</dbReference>
<evidence type="ECO:0000313" key="1">
    <source>
        <dbReference type="EMBL" id="GEU66667.1"/>
    </source>
</evidence>
<accession>A0A6L2M0C4</accession>
<keyword evidence="1" id="KW-0548">Nucleotidyltransferase</keyword>
<dbReference type="PANTHER" id="PTHR46890:SF48">
    <property type="entry name" value="RNA-DIRECTED DNA POLYMERASE"/>
    <property type="match status" value="1"/>
</dbReference>
<reference evidence="1" key="1">
    <citation type="journal article" date="2019" name="Sci. Rep.">
        <title>Draft genome of Tanacetum cinerariifolium, the natural source of mosquito coil.</title>
        <authorList>
            <person name="Yamashiro T."/>
            <person name="Shiraishi A."/>
            <person name="Satake H."/>
            <person name="Nakayama K."/>
        </authorList>
    </citation>
    <scope>NUCLEOTIDE SEQUENCE</scope>
</reference>
<organism evidence="1">
    <name type="scientific">Tanacetum cinerariifolium</name>
    <name type="common">Dalmatian daisy</name>
    <name type="synonym">Chrysanthemum cinerariifolium</name>
    <dbReference type="NCBI Taxonomy" id="118510"/>
    <lineage>
        <taxon>Eukaryota</taxon>
        <taxon>Viridiplantae</taxon>
        <taxon>Streptophyta</taxon>
        <taxon>Embryophyta</taxon>
        <taxon>Tracheophyta</taxon>
        <taxon>Spermatophyta</taxon>
        <taxon>Magnoliopsida</taxon>
        <taxon>eudicotyledons</taxon>
        <taxon>Gunneridae</taxon>
        <taxon>Pentapetalae</taxon>
        <taxon>asterids</taxon>
        <taxon>campanulids</taxon>
        <taxon>Asterales</taxon>
        <taxon>Asteraceae</taxon>
        <taxon>Asteroideae</taxon>
        <taxon>Anthemideae</taxon>
        <taxon>Anthemidinae</taxon>
        <taxon>Tanacetum</taxon>
    </lineage>
</organism>
<dbReference type="PANTHER" id="PTHR46890">
    <property type="entry name" value="NON-LTR RETROLELEMENT REVERSE TRANSCRIPTASE-LIKE PROTEIN-RELATED"/>
    <property type="match status" value="1"/>
</dbReference>
<sequence>MEMKHGVYCVGVERVGLWERCISGGGGNEVGIEANFHEEAFCWCRRLELSSFQQSRWLVEDLDNYHLKELHCCAQCLTQLGIFKVDDSSVSHHPRGRNVYIRTLTLKITCSCLNDVDEDLKDLAMCDFSYDALCTHWLSLKGVALLCSVSRFIDFFGSSILVLPILDDDMLLTKKLSEMEACLMVKDVTDKEIKDVMFGIEDNKAAGPNGYSAKFFKKAWPIVGNDVCKSIKEFFSSRKMLGEMNATIISLVAKLPTPLKVLDFRPIACCNVVYKETYHMKNKGVFG</sequence>